<dbReference type="EC" id="2.1.1.220" evidence="2"/>
<dbReference type="EMBL" id="CAJVPJ010001587">
    <property type="protein sequence ID" value="CAG8596890.1"/>
    <property type="molecule type" value="Genomic_DNA"/>
</dbReference>
<evidence type="ECO:0000256" key="4">
    <source>
        <dbReference type="ARBA" id="ARBA00022603"/>
    </source>
</evidence>
<evidence type="ECO:0000256" key="8">
    <source>
        <dbReference type="ARBA" id="ARBA00023242"/>
    </source>
</evidence>
<dbReference type="OrthoDB" id="1925287at2759"/>
<dbReference type="GO" id="GO:0160107">
    <property type="term" value="F:tRNA (adenine(58)-N1)-methyltransferase activity"/>
    <property type="evidence" value="ECO:0007669"/>
    <property type="project" value="UniProtKB-EC"/>
</dbReference>
<dbReference type="GO" id="GO:0005634">
    <property type="term" value="C:nucleus"/>
    <property type="evidence" value="ECO:0007669"/>
    <property type="project" value="UniProtKB-SubCell"/>
</dbReference>
<evidence type="ECO:0000256" key="9">
    <source>
        <dbReference type="ARBA" id="ARBA00033309"/>
    </source>
</evidence>
<protein>
    <recommendedName>
        <fullName evidence="3">tRNA (adenine(58)-N(1))-methyltransferase catalytic subunit TRM61</fullName>
        <ecNumber evidence="2">2.1.1.220</ecNumber>
    </recommendedName>
    <alternativeName>
        <fullName evidence="9">tRNA(m1A58)-methyltransferase subunit TRM61</fullName>
    </alternativeName>
</protein>
<evidence type="ECO:0000256" key="5">
    <source>
        <dbReference type="ARBA" id="ARBA00022679"/>
    </source>
</evidence>
<keyword evidence="4" id="KW-0489">Methyltransferase</keyword>
<keyword evidence="7" id="KW-0819">tRNA processing</keyword>
<evidence type="ECO:0000256" key="2">
    <source>
        <dbReference type="ARBA" id="ARBA00012796"/>
    </source>
</evidence>
<evidence type="ECO:0000313" key="12">
    <source>
        <dbReference type="EMBL" id="CAG8596890.1"/>
    </source>
</evidence>
<dbReference type="InterPro" id="IPR049470">
    <property type="entry name" value="TRM61_C"/>
</dbReference>
<dbReference type="GO" id="GO:0030488">
    <property type="term" value="P:tRNA methylation"/>
    <property type="evidence" value="ECO:0007669"/>
    <property type="project" value="InterPro"/>
</dbReference>
<dbReference type="Gene3D" id="3.10.330.20">
    <property type="match status" value="1"/>
</dbReference>
<evidence type="ECO:0000256" key="7">
    <source>
        <dbReference type="ARBA" id="ARBA00022694"/>
    </source>
</evidence>
<feature type="non-terminal residue" evidence="12">
    <location>
        <position position="513"/>
    </location>
</feature>
<keyword evidence="13" id="KW-1185">Reference proteome</keyword>
<dbReference type="AlphaFoldDB" id="A0A9N9CE63"/>
<dbReference type="Gene3D" id="3.40.50.150">
    <property type="entry name" value="Vaccinia Virus protein VP39"/>
    <property type="match status" value="1"/>
</dbReference>
<comment type="caution">
    <text evidence="12">The sequence shown here is derived from an EMBL/GenBank/DDBJ whole genome shotgun (WGS) entry which is preliminary data.</text>
</comment>
<dbReference type="PANTHER" id="PTHR12133">
    <property type="entry name" value="TRNA (ADENINE(58)-N(1))-METHYLTRANSFERASE"/>
    <property type="match status" value="1"/>
</dbReference>
<gene>
    <name evidence="12" type="ORF">POCULU_LOCUS7259</name>
</gene>
<feature type="domain" description="tRNA (adenine(58)-N(1))-methyltransferase catalytic subunit TRM61 C-terminal" evidence="11">
    <location>
        <begin position="255"/>
        <end position="501"/>
    </location>
</feature>
<evidence type="ECO:0000259" key="11">
    <source>
        <dbReference type="Pfam" id="PF08704"/>
    </source>
</evidence>
<feature type="compositionally biased region" description="Basic and acidic residues" evidence="10">
    <location>
        <begin position="466"/>
        <end position="477"/>
    </location>
</feature>
<reference evidence="12" key="1">
    <citation type="submission" date="2021-06" db="EMBL/GenBank/DDBJ databases">
        <authorList>
            <person name="Kallberg Y."/>
            <person name="Tangrot J."/>
            <person name="Rosling A."/>
        </authorList>
    </citation>
    <scope>NUCLEOTIDE SEQUENCE</scope>
    <source>
        <strain evidence="12">IA702</strain>
    </source>
</reference>
<proteinExistence type="predicted"/>
<keyword evidence="6" id="KW-0949">S-adenosyl-L-methionine</keyword>
<evidence type="ECO:0000256" key="1">
    <source>
        <dbReference type="ARBA" id="ARBA00004123"/>
    </source>
</evidence>
<sequence length="513" mass="58464">QTQTETTTTNNYDDSKKFVSSVAPQIEIKDIISNEERINDALEMSAKETIRNDGNKWISCGIDLQEALTKWTSKEDRNRGKDDGEDRNAGRKIDIIWSMKPTDLEFLLVNQWATEQTRSFTFFNDKLKIAKNLKVIINRIVKEYGGTGMNLSLLKLYGLHVYYNEMIVYEMSIPFRGLYVFREVLQSKLPMNAVEVGLIKLSVPAFIEFKKREPPFLLKVDSKASYNNKFGNFKHSDIIGKEYGSRIPSHNQKAYMYLLYPTPELWTMVLPHRTQILYMPDIAFITTVLDLKPGSIVLESGTGSGSFSHSIARTIAPHGHLYTYEFHEERAKLARQEFSDHGLGNIISIECRDVCKNGFSIENRVNAVFLDLPAPWEAIASAKAAFKQNQIGKICCFSPCLEQVQRTCVVLNEAGFSEIQMFECLVRTHDVHTIPVYTISDVVAKLKAQQAKKRKRVSEDEDREMEPEQSKQGEKSDPPNLYVSRTTRETKGHTSYLTFATFSPVSNEELNAS</sequence>
<evidence type="ECO:0000256" key="10">
    <source>
        <dbReference type="SAM" id="MobiDB-lite"/>
    </source>
</evidence>
<dbReference type="FunFam" id="3.40.50.150:FF:000247">
    <property type="entry name" value="tRNA (adenine(58)-N(1))-methyltransferase catalytic subunit TRM61"/>
    <property type="match status" value="1"/>
</dbReference>
<name>A0A9N9CE63_9GLOM</name>
<evidence type="ECO:0000256" key="3">
    <source>
        <dbReference type="ARBA" id="ARBA00015963"/>
    </source>
</evidence>
<dbReference type="InterPro" id="IPR014816">
    <property type="entry name" value="tRNA_MeTrfase_Gcd14"/>
</dbReference>
<organism evidence="12 13">
    <name type="scientific">Paraglomus occultum</name>
    <dbReference type="NCBI Taxonomy" id="144539"/>
    <lineage>
        <taxon>Eukaryota</taxon>
        <taxon>Fungi</taxon>
        <taxon>Fungi incertae sedis</taxon>
        <taxon>Mucoromycota</taxon>
        <taxon>Glomeromycotina</taxon>
        <taxon>Glomeromycetes</taxon>
        <taxon>Paraglomerales</taxon>
        <taxon>Paraglomeraceae</taxon>
        <taxon>Paraglomus</taxon>
    </lineage>
</organism>
<evidence type="ECO:0000313" key="13">
    <source>
        <dbReference type="Proteomes" id="UP000789572"/>
    </source>
</evidence>
<accession>A0A9N9CE63</accession>
<keyword evidence="5" id="KW-0808">Transferase</keyword>
<dbReference type="Pfam" id="PF08704">
    <property type="entry name" value="GCD14"/>
    <property type="match status" value="1"/>
</dbReference>
<keyword evidence="8" id="KW-0539">Nucleus</keyword>
<dbReference type="PROSITE" id="PS51620">
    <property type="entry name" value="SAM_TRM61"/>
    <property type="match status" value="1"/>
</dbReference>
<dbReference type="SUPFAM" id="SSF53335">
    <property type="entry name" value="S-adenosyl-L-methionine-dependent methyltransferases"/>
    <property type="match status" value="1"/>
</dbReference>
<dbReference type="Proteomes" id="UP000789572">
    <property type="component" value="Unassembled WGS sequence"/>
</dbReference>
<comment type="subcellular location">
    <subcellularLocation>
        <location evidence="1">Nucleus</location>
    </subcellularLocation>
</comment>
<dbReference type="PANTHER" id="PTHR12133:SF2">
    <property type="entry name" value="TRNA (ADENINE(58)-N(1))-METHYLTRANSFERASE CATALYTIC SUBUNIT TRMT61A"/>
    <property type="match status" value="1"/>
</dbReference>
<feature type="region of interest" description="Disordered" evidence="10">
    <location>
        <begin position="453"/>
        <end position="490"/>
    </location>
</feature>
<evidence type="ECO:0000256" key="6">
    <source>
        <dbReference type="ARBA" id="ARBA00022691"/>
    </source>
</evidence>
<dbReference type="GO" id="GO:0031515">
    <property type="term" value="C:tRNA (m1A) methyltransferase complex"/>
    <property type="evidence" value="ECO:0007669"/>
    <property type="project" value="InterPro"/>
</dbReference>
<dbReference type="InterPro" id="IPR029063">
    <property type="entry name" value="SAM-dependent_MTases_sf"/>
</dbReference>